<dbReference type="RefSeq" id="WP_258329876.1">
    <property type="nucleotide sequence ID" value="NZ_JAPTGG010000001.1"/>
</dbReference>
<keyword evidence="2 4" id="KW-0479">Metal-binding</keyword>
<reference evidence="7 8" key="1">
    <citation type="submission" date="2022-12" db="EMBL/GenBank/DDBJ databases">
        <title>Dasania phycosphaerae sp. nov., isolated from particulate material of the south coast of Korea.</title>
        <authorList>
            <person name="Jiang Y."/>
        </authorList>
    </citation>
    <scope>NUCLEOTIDE SEQUENCE [LARGE SCALE GENOMIC DNA]</scope>
    <source>
        <strain evidence="7 8">GY-19</strain>
    </source>
</reference>
<dbReference type="PROSITE" id="PS51007">
    <property type="entry name" value="CYTC"/>
    <property type="match status" value="1"/>
</dbReference>
<name>A0A9J6RGZ2_9GAMM</name>
<dbReference type="InterPro" id="IPR009056">
    <property type="entry name" value="Cyt_c-like_dom"/>
</dbReference>
<dbReference type="Gene3D" id="1.10.760.10">
    <property type="entry name" value="Cytochrome c-like domain"/>
    <property type="match status" value="1"/>
</dbReference>
<dbReference type="SUPFAM" id="SSF46626">
    <property type="entry name" value="Cytochrome c"/>
    <property type="match status" value="1"/>
</dbReference>
<dbReference type="GO" id="GO:0009055">
    <property type="term" value="F:electron transfer activity"/>
    <property type="evidence" value="ECO:0007669"/>
    <property type="project" value="InterPro"/>
</dbReference>
<dbReference type="EMBL" id="JAPTGG010000001">
    <property type="protein sequence ID" value="MCZ0863732.1"/>
    <property type="molecule type" value="Genomic_DNA"/>
</dbReference>
<dbReference type="PROSITE" id="PS51257">
    <property type="entry name" value="PROKAR_LIPOPROTEIN"/>
    <property type="match status" value="1"/>
</dbReference>
<feature type="chain" id="PRO_5039938194" evidence="5">
    <location>
        <begin position="19"/>
        <end position="153"/>
    </location>
</feature>
<evidence type="ECO:0000256" key="4">
    <source>
        <dbReference type="PROSITE-ProRule" id="PRU00433"/>
    </source>
</evidence>
<dbReference type="InterPro" id="IPR036909">
    <property type="entry name" value="Cyt_c-like_dom_sf"/>
</dbReference>
<evidence type="ECO:0000313" key="8">
    <source>
        <dbReference type="Proteomes" id="UP001069090"/>
    </source>
</evidence>
<evidence type="ECO:0000313" key="7">
    <source>
        <dbReference type="EMBL" id="MCZ0863732.1"/>
    </source>
</evidence>
<evidence type="ECO:0000256" key="1">
    <source>
        <dbReference type="ARBA" id="ARBA00022617"/>
    </source>
</evidence>
<evidence type="ECO:0000259" key="6">
    <source>
        <dbReference type="PROSITE" id="PS51007"/>
    </source>
</evidence>
<accession>A0A9J6RGZ2</accession>
<keyword evidence="8" id="KW-1185">Reference proteome</keyword>
<protein>
    <submittedName>
        <fullName evidence="7">Cytochrome c</fullName>
    </submittedName>
</protein>
<dbReference type="GO" id="GO:0020037">
    <property type="term" value="F:heme binding"/>
    <property type="evidence" value="ECO:0007669"/>
    <property type="project" value="InterPro"/>
</dbReference>
<feature type="signal peptide" evidence="5">
    <location>
        <begin position="1"/>
        <end position="18"/>
    </location>
</feature>
<gene>
    <name evidence="7" type="ORF">O0V09_00885</name>
</gene>
<organism evidence="7 8">
    <name type="scientific">Dasania phycosphaerae</name>
    <dbReference type="NCBI Taxonomy" id="2950436"/>
    <lineage>
        <taxon>Bacteria</taxon>
        <taxon>Pseudomonadati</taxon>
        <taxon>Pseudomonadota</taxon>
        <taxon>Gammaproteobacteria</taxon>
        <taxon>Cellvibrionales</taxon>
        <taxon>Spongiibacteraceae</taxon>
        <taxon>Dasania</taxon>
    </lineage>
</organism>
<keyword evidence="1 4" id="KW-0349">Heme</keyword>
<dbReference type="Proteomes" id="UP001069090">
    <property type="component" value="Unassembled WGS sequence"/>
</dbReference>
<feature type="domain" description="Cytochrome c" evidence="6">
    <location>
        <begin position="34"/>
        <end position="136"/>
    </location>
</feature>
<sequence>MRYLYLMLVLLAVQLLQGCGDPTKSGRGFTLPEGDVEKGQAAFLELHCNSCHAVVGRADIPHVEDAAITVKLGGKVRIIQNYGQLVTSIINPSHRLAKGYPQAMVQTEGQSLMPNYNSVMTVQQLTDLVAFLQAQYEMDPVIQTRYPRYHYPK</sequence>
<evidence type="ECO:0000256" key="5">
    <source>
        <dbReference type="SAM" id="SignalP"/>
    </source>
</evidence>
<keyword evidence="3 4" id="KW-0408">Iron</keyword>
<comment type="caution">
    <text evidence="7">The sequence shown here is derived from an EMBL/GenBank/DDBJ whole genome shotgun (WGS) entry which is preliminary data.</text>
</comment>
<dbReference type="AlphaFoldDB" id="A0A9J6RGZ2"/>
<keyword evidence="5" id="KW-0732">Signal</keyword>
<proteinExistence type="predicted"/>
<evidence type="ECO:0000256" key="3">
    <source>
        <dbReference type="ARBA" id="ARBA00023004"/>
    </source>
</evidence>
<dbReference type="Pfam" id="PF00034">
    <property type="entry name" value="Cytochrom_C"/>
    <property type="match status" value="1"/>
</dbReference>
<dbReference type="GO" id="GO:0046872">
    <property type="term" value="F:metal ion binding"/>
    <property type="evidence" value="ECO:0007669"/>
    <property type="project" value="UniProtKB-KW"/>
</dbReference>
<evidence type="ECO:0000256" key="2">
    <source>
        <dbReference type="ARBA" id="ARBA00022723"/>
    </source>
</evidence>